<keyword evidence="9" id="KW-1185">Reference proteome</keyword>
<reference evidence="8 9" key="1">
    <citation type="submission" date="2020-08" db="EMBL/GenBank/DDBJ databases">
        <title>Genomic Encyclopedia of Archaeal and Bacterial Type Strains, Phase II (KMG-II): from individual species to whole genera.</title>
        <authorList>
            <person name="Goeker M."/>
        </authorList>
    </citation>
    <scope>NUCLEOTIDE SEQUENCE [LARGE SCALE GENOMIC DNA]</scope>
    <source>
        <strain evidence="8 9">DSM 23288</strain>
    </source>
</reference>
<evidence type="ECO:0000256" key="1">
    <source>
        <dbReference type="ARBA" id="ARBA00006620"/>
    </source>
</evidence>
<keyword evidence="6" id="KW-0694">RNA-binding</keyword>
<evidence type="ECO:0000256" key="5">
    <source>
        <dbReference type="ARBA" id="ARBA00022801"/>
    </source>
</evidence>
<comment type="caution">
    <text evidence="8">The sequence shown here is derived from an EMBL/GenBank/DDBJ whole genome shotgun (WGS) entry which is preliminary data.</text>
</comment>
<evidence type="ECO:0000256" key="7">
    <source>
        <dbReference type="ARBA" id="ARBA00023016"/>
    </source>
</evidence>
<dbReference type="RefSeq" id="WP_183343067.1">
    <property type="nucleotide sequence ID" value="NZ_JACHNU010000004.1"/>
</dbReference>
<gene>
    <name evidence="8" type="ORF">BDZ31_002923</name>
</gene>
<dbReference type="AlphaFoldDB" id="A0A840IHA0"/>
<dbReference type="Gene3D" id="3.30.920.30">
    <property type="entry name" value="Hypothetical protein"/>
    <property type="match status" value="1"/>
</dbReference>
<dbReference type="Pfam" id="PF07927">
    <property type="entry name" value="HicA_toxin"/>
    <property type="match status" value="1"/>
</dbReference>
<dbReference type="GO" id="GO:0004519">
    <property type="term" value="F:endonuclease activity"/>
    <property type="evidence" value="ECO:0007669"/>
    <property type="project" value="UniProtKB-KW"/>
</dbReference>
<evidence type="ECO:0000313" key="9">
    <source>
        <dbReference type="Proteomes" id="UP000585272"/>
    </source>
</evidence>
<sequence length="77" mass="8695">MRFPALKPQQLLAVLRREPLGYEIVRQKGSHRRLRSRNGHPDIGFSFHDGITIPPGLVKKVLVADVGLSEDEARKLL</sequence>
<protein>
    <submittedName>
        <fullName evidence="8">Putative RNA binding protein YcfA (HicA-like mRNA interferase family)</fullName>
    </submittedName>
</protein>
<evidence type="ECO:0000256" key="3">
    <source>
        <dbReference type="ARBA" id="ARBA00022722"/>
    </source>
</evidence>
<proteinExistence type="inferred from homology"/>
<evidence type="ECO:0000256" key="6">
    <source>
        <dbReference type="ARBA" id="ARBA00022884"/>
    </source>
</evidence>
<organism evidence="8 9">
    <name type="scientific">Conexibacter arvalis</name>
    <dbReference type="NCBI Taxonomy" id="912552"/>
    <lineage>
        <taxon>Bacteria</taxon>
        <taxon>Bacillati</taxon>
        <taxon>Actinomycetota</taxon>
        <taxon>Thermoleophilia</taxon>
        <taxon>Solirubrobacterales</taxon>
        <taxon>Conexibacteraceae</taxon>
        <taxon>Conexibacter</taxon>
    </lineage>
</organism>
<name>A0A840IHA0_9ACTN</name>
<dbReference type="GO" id="GO:0003729">
    <property type="term" value="F:mRNA binding"/>
    <property type="evidence" value="ECO:0007669"/>
    <property type="project" value="InterPro"/>
</dbReference>
<dbReference type="InterPro" id="IPR012933">
    <property type="entry name" value="HicA_mRNA_interferase"/>
</dbReference>
<evidence type="ECO:0000313" key="8">
    <source>
        <dbReference type="EMBL" id="MBB4663328.1"/>
    </source>
</evidence>
<comment type="similarity">
    <text evidence="1">Belongs to the HicA mRNA interferase family.</text>
</comment>
<keyword evidence="4" id="KW-0255">Endonuclease</keyword>
<keyword evidence="5" id="KW-0378">Hydrolase</keyword>
<dbReference type="SUPFAM" id="SSF54786">
    <property type="entry name" value="YcfA/nrd intein domain"/>
    <property type="match status" value="1"/>
</dbReference>
<keyword evidence="2" id="KW-1277">Toxin-antitoxin system</keyword>
<dbReference type="EMBL" id="JACHNU010000004">
    <property type="protein sequence ID" value="MBB4663328.1"/>
    <property type="molecule type" value="Genomic_DNA"/>
</dbReference>
<accession>A0A840IHA0</accession>
<dbReference type="InterPro" id="IPR038570">
    <property type="entry name" value="HicA_sf"/>
</dbReference>
<dbReference type="GO" id="GO:0016787">
    <property type="term" value="F:hydrolase activity"/>
    <property type="evidence" value="ECO:0007669"/>
    <property type="project" value="UniProtKB-KW"/>
</dbReference>
<evidence type="ECO:0000256" key="2">
    <source>
        <dbReference type="ARBA" id="ARBA00022649"/>
    </source>
</evidence>
<keyword evidence="3" id="KW-0540">Nuclease</keyword>
<dbReference type="Proteomes" id="UP000585272">
    <property type="component" value="Unassembled WGS sequence"/>
</dbReference>
<evidence type="ECO:0000256" key="4">
    <source>
        <dbReference type="ARBA" id="ARBA00022759"/>
    </source>
</evidence>
<keyword evidence="7" id="KW-0346">Stress response</keyword>